<proteinExistence type="predicted"/>
<evidence type="ECO:0000313" key="3">
    <source>
        <dbReference type="Proteomes" id="UP000620874"/>
    </source>
</evidence>
<reference evidence="2 3" key="1">
    <citation type="submission" date="2020-08" db="EMBL/GenBank/DDBJ databases">
        <title>A Genomic Blueprint of the Chicken Gut Microbiome.</title>
        <authorList>
            <person name="Gilroy R."/>
            <person name="Ravi A."/>
            <person name="Getino M."/>
            <person name="Pursley I."/>
            <person name="Horton D.L."/>
            <person name="Alikhan N.-F."/>
            <person name="Baker D."/>
            <person name="Gharbi K."/>
            <person name="Hall N."/>
            <person name="Watson M."/>
            <person name="Adriaenssens E.M."/>
            <person name="Foster-Nyarko E."/>
            <person name="Jarju S."/>
            <person name="Secka A."/>
            <person name="Antonio M."/>
            <person name="Oren A."/>
            <person name="Chaudhuri R."/>
            <person name="La Ragione R.M."/>
            <person name="Hildebrand F."/>
            <person name="Pallen M.J."/>
        </authorList>
    </citation>
    <scope>NUCLEOTIDE SEQUENCE [LARGE SCALE GENOMIC DNA]</scope>
    <source>
        <strain evidence="2 3">Sa1CVN1</strain>
    </source>
</reference>
<dbReference type="EMBL" id="JACSPP010000095">
    <property type="protein sequence ID" value="MBD8042043.1"/>
    <property type="molecule type" value="Genomic_DNA"/>
</dbReference>
<keyword evidence="1" id="KW-0812">Transmembrane</keyword>
<protein>
    <recommendedName>
        <fullName evidence="4">PH domain-containing protein</fullName>
    </recommendedName>
</protein>
<keyword evidence="3" id="KW-1185">Reference proteome</keyword>
<keyword evidence="1" id="KW-0472">Membrane</keyword>
<evidence type="ECO:0008006" key="4">
    <source>
        <dbReference type="Google" id="ProtNLM"/>
    </source>
</evidence>
<evidence type="ECO:0000256" key="1">
    <source>
        <dbReference type="SAM" id="Phobius"/>
    </source>
</evidence>
<sequence length="129" mass="14880">MAKLFRVRQVSYAWMFILLVLVLAIVWLSLESKNYWGLLGLLAPLGLAVDQLTTRIQIRDNGDVWIRRGFTGVSRLHGISKLIYRKQAWKSQQIVLRHTKGHATVDPKDRKGFIASLKEANPMMEYVEE</sequence>
<accession>A0ABR8YCW2</accession>
<comment type="caution">
    <text evidence="2">The sequence shown here is derived from an EMBL/GenBank/DDBJ whole genome shotgun (WGS) entry which is preliminary data.</text>
</comment>
<feature type="transmembrane region" description="Helical" evidence="1">
    <location>
        <begin position="12"/>
        <end position="30"/>
    </location>
</feature>
<evidence type="ECO:0000313" key="2">
    <source>
        <dbReference type="EMBL" id="MBD8042043.1"/>
    </source>
</evidence>
<dbReference type="RefSeq" id="WP_191765437.1">
    <property type="nucleotide sequence ID" value="NZ_JACSPP010000095.1"/>
</dbReference>
<keyword evidence="1" id="KW-1133">Transmembrane helix</keyword>
<gene>
    <name evidence="2" type="ORF">H9625_16680</name>
</gene>
<dbReference type="Proteomes" id="UP000620874">
    <property type="component" value="Unassembled WGS sequence"/>
</dbReference>
<name>A0ABR8YCW2_9BACT</name>
<organism evidence="2 3">
    <name type="scientific">Phocaeicola intestinalis</name>
    <dbReference type="NCBI Taxonomy" id="2762212"/>
    <lineage>
        <taxon>Bacteria</taxon>
        <taxon>Pseudomonadati</taxon>
        <taxon>Bacteroidota</taxon>
        <taxon>Bacteroidia</taxon>
        <taxon>Bacteroidales</taxon>
        <taxon>Bacteroidaceae</taxon>
        <taxon>Phocaeicola</taxon>
    </lineage>
</organism>